<dbReference type="EMBL" id="CADCXV010001227">
    <property type="protein sequence ID" value="CAB0042839.1"/>
    <property type="molecule type" value="Genomic_DNA"/>
</dbReference>
<keyword evidence="1" id="KW-1133">Transmembrane helix</keyword>
<keyword evidence="1" id="KW-0472">Membrane</keyword>
<evidence type="ECO:0000313" key="2">
    <source>
        <dbReference type="EMBL" id="CAB0042839.1"/>
    </source>
</evidence>
<gene>
    <name evidence="2" type="ORF">TBRA_LOCUS14433</name>
</gene>
<proteinExistence type="predicted"/>
<dbReference type="Proteomes" id="UP000479190">
    <property type="component" value="Unassembled WGS sequence"/>
</dbReference>
<evidence type="ECO:0000256" key="1">
    <source>
        <dbReference type="SAM" id="Phobius"/>
    </source>
</evidence>
<evidence type="ECO:0000313" key="3">
    <source>
        <dbReference type="Proteomes" id="UP000479190"/>
    </source>
</evidence>
<feature type="transmembrane region" description="Helical" evidence="1">
    <location>
        <begin position="623"/>
        <end position="644"/>
    </location>
</feature>
<reference evidence="2 3" key="1">
    <citation type="submission" date="2020-02" db="EMBL/GenBank/DDBJ databases">
        <authorList>
            <person name="Ferguson B K."/>
        </authorList>
    </citation>
    <scope>NUCLEOTIDE SEQUENCE [LARGE SCALE GENOMIC DNA]</scope>
</reference>
<keyword evidence="1" id="KW-0812">Transmembrane</keyword>
<organism evidence="2 3">
    <name type="scientific">Trichogramma brassicae</name>
    <dbReference type="NCBI Taxonomy" id="86971"/>
    <lineage>
        <taxon>Eukaryota</taxon>
        <taxon>Metazoa</taxon>
        <taxon>Ecdysozoa</taxon>
        <taxon>Arthropoda</taxon>
        <taxon>Hexapoda</taxon>
        <taxon>Insecta</taxon>
        <taxon>Pterygota</taxon>
        <taxon>Neoptera</taxon>
        <taxon>Endopterygota</taxon>
        <taxon>Hymenoptera</taxon>
        <taxon>Apocrita</taxon>
        <taxon>Proctotrupomorpha</taxon>
        <taxon>Chalcidoidea</taxon>
        <taxon>Trichogrammatidae</taxon>
        <taxon>Trichogramma</taxon>
    </lineage>
</organism>
<keyword evidence="3" id="KW-1185">Reference proteome</keyword>
<dbReference type="AlphaFoldDB" id="A0A6H5IZT4"/>
<accession>A0A6H5IZT4</accession>
<name>A0A6H5IZT4_9HYME</name>
<sequence length="645" mass="71313">MASYASTQGPTGTPVAATLIVCAWGAGPTWHDVDKLVWLSKRRWFLRSISSPKWLKRSAPMMATSTLAMVKAHSNGRRKPRFSVRECWPYVAIVVPLAACSSRVFLCSGLRTTVRGKIERTEPESMRKRILCVRVRDVEAALNGDADRGRRVKVGTIAARSSAISCAPTEFEFEEAAPPGDAGLERGRPTSVAITEGPTACNSSATAASSSMVWFLMIVSNRRVESGSRSSQRTRKMSFDARAPASVRICSRSCDGFLSPSSMVPSSLWSWVSGESVRRATMASFNVVYLSCAGGARMMSETSEIVSGSSTVRIMLNLVESLVTWCMLNCASTWRNPQVRVRAPESRKSTISDGVHGWCASHRLEERVSDKLLEWVVLTWLGSVCSWNMLAVASATTLTVSSWRVLPWWVWIWPDSRSDSAGPGDGALRNLGTFSGEKTVTPNVFLLGAKNWSEHKLFMKKKVLAPPSGGVVETMIQLTYTYCAINARNNIIKLLMQVYDLEGRKKPLSEKMALSYNSFGSSFLEYDTFGAHSGGKKYDAGRALWWLSIHMPELALVPLHFSNGLAECHKSHGNARENPLRGRRYTLPIHQRVPNSIRTLPMSTSCAHTGICLSEQQLQLNNFLRSSCLLILAFFYEIILILFIV</sequence>
<protein>
    <submittedName>
        <fullName evidence="2">Uncharacterized protein</fullName>
    </submittedName>
</protein>